<keyword evidence="3" id="KW-1185">Reference proteome</keyword>
<name>A0A4U5JJQ3_9GAMM</name>
<accession>A0A4U5JJQ3</accession>
<dbReference type="OrthoDB" id="6065023at2"/>
<dbReference type="Proteomes" id="UP000308707">
    <property type="component" value="Unassembled WGS sequence"/>
</dbReference>
<organism evidence="2 3">
    <name type="scientific">Luteimonas gilva</name>
    <dbReference type="NCBI Taxonomy" id="2572684"/>
    <lineage>
        <taxon>Bacteria</taxon>
        <taxon>Pseudomonadati</taxon>
        <taxon>Pseudomonadota</taxon>
        <taxon>Gammaproteobacteria</taxon>
        <taxon>Lysobacterales</taxon>
        <taxon>Lysobacteraceae</taxon>
        <taxon>Luteimonas</taxon>
    </lineage>
</organism>
<dbReference type="RefSeq" id="WP_137267660.1">
    <property type="nucleotide sequence ID" value="NZ_SZUA01000003.1"/>
</dbReference>
<sequence>MTIHMKNLHARSIALVIAFLPACAHSPDDPKLDRSSDLDLSSVAKRFGVPRCTVSVPLAQEDVLRTAKRSGDPHPEDRPEWAAMVEAIEPGDQLRRVICLKTGKNGLAAGDIFYGLFRDGAMVAEMHTMIIN</sequence>
<proteinExistence type="predicted"/>
<reference evidence="2 3" key="1">
    <citation type="submission" date="2019-04" db="EMBL/GenBank/DDBJ databases">
        <title>Reference strain of H23.</title>
        <authorList>
            <person name="Luo X."/>
        </authorList>
    </citation>
    <scope>NUCLEOTIDE SEQUENCE [LARGE SCALE GENOMIC DNA]</scope>
    <source>
        <strain evidence="2 3">H23</strain>
    </source>
</reference>
<evidence type="ECO:0000313" key="2">
    <source>
        <dbReference type="EMBL" id="TKR29255.1"/>
    </source>
</evidence>
<feature type="signal peptide" evidence="1">
    <location>
        <begin position="1"/>
        <end position="24"/>
    </location>
</feature>
<feature type="chain" id="PRO_5020203844" evidence="1">
    <location>
        <begin position="25"/>
        <end position="132"/>
    </location>
</feature>
<dbReference type="EMBL" id="SZUA01000003">
    <property type="protein sequence ID" value="TKR29255.1"/>
    <property type="molecule type" value="Genomic_DNA"/>
</dbReference>
<keyword evidence="1" id="KW-0732">Signal</keyword>
<dbReference type="AlphaFoldDB" id="A0A4U5JJQ3"/>
<gene>
    <name evidence="2" type="ORF">FCE95_13905</name>
</gene>
<evidence type="ECO:0000313" key="3">
    <source>
        <dbReference type="Proteomes" id="UP000308707"/>
    </source>
</evidence>
<comment type="caution">
    <text evidence="2">The sequence shown here is derived from an EMBL/GenBank/DDBJ whole genome shotgun (WGS) entry which is preliminary data.</text>
</comment>
<protein>
    <submittedName>
        <fullName evidence="2">Uncharacterized protein</fullName>
    </submittedName>
</protein>
<evidence type="ECO:0000256" key="1">
    <source>
        <dbReference type="SAM" id="SignalP"/>
    </source>
</evidence>